<keyword evidence="6" id="KW-0472">Membrane</keyword>
<keyword evidence="10" id="KW-1185">Reference proteome</keyword>
<gene>
    <name evidence="9" type="ORF">prwr041_06080</name>
</gene>
<evidence type="ECO:0000313" key="10">
    <source>
        <dbReference type="Proteomes" id="UP001319045"/>
    </source>
</evidence>
<name>A0ABM7NW82_9BACT</name>
<comment type="subcellular location">
    <subcellularLocation>
        <location evidence="1">Cell outer membrane</location>
    </subcellularLocation>
</comment>
<dbReference type="Gene3D" id="1.20.1600.10">
    <property type="entry name" value="Outer membrane efflux proteins (OEP)"/>
    <property type="match status" value="1"/>
</dbReference>
<feature type="coiled-coil region" evidence="8">
    <location>
        <begin position="177"/>
        <end position="204"/>
    </location>
</feature>
<keyword evidence="3" id="KW-0813">Transport</keyword>
<evidence type="ECO:0000256" key="6">
    <source>
        <dbReference type="ARBA" id="ARBA00023136"/>
    </source>
</evidence>
<protein>
    <submittedName>
        <fullName evidence="9">Membrane protein</fullName>
    </submittedName>
</protein>
<keyword evidence="4" id="KW-1134">Transmembrane beta strand</keyword>
<keyword evidence="8" id="KW-0175">Coiled coil</keyword>
<keyword evidence="5" id="KW-0812">Transmembrane</keyword>
<dbReference type="SUPFAM" id="SSF56954">
    <property type="entry name" value="Outer membrane efflux proteins (OEP)"/>
    <property type="match status" value="1"/>
</dbReference>
<accession>A0ABM7NW82</accession>
<evidence type="ECO:0000256" key="4">
    <source>
        <dbReference type="ARBA" id="ARBA00022452"/>
    </source>
</evidence>
<evidence type="ECO:0000256" key="1">
    <source>
        <dbReference type="ARBA" id="ARBA00004442"/>
    </source>
</evidence>
<sequence>MHACAKAADNNIKLTLTEAISMARKKSVDAVVARGVLKSAYWAYRTYQADLLPELSFDGTAPQFNKSYSSYQQNDGSYKFIRNNWFGMNGALNVNQNIWLTGGQLSLSTSLDYIKGDGMKNFMSVPISLTLNQPIFGVNNTKWNRRIEPLKYNEAKAAFVTATEEVTMKTIQYFFNLLLARENVNIAKQNLQNAKRLFDIADERKKMGQVSESDLLRLKLSAINAQSTLTDNESSLNSNMFQLKTFLNINDSTPIDLVIPEKLPEVSIRYADVLDKALENNSFALNIRRRQLESDYAVAKAKGNLRSIKLTASVGYSGISNDRIRYAYDDLKNNTIISIGFSVPILDWGKRRGEVKVAESNREVTESKLRQEQQTFNQDIFLLVEHFNNQSKQLKLATEADSIAQRRYKTSIETFMIGKINTLDLNDAQVNKDDARQKDIAQLFYYWYYYYQLRSLTLWDFAKNKGIDADFDEIIKQ</sequence>
<evidence type="ECO:0000256" key="7">
    <source>
        <dbReference type="ARBA" id="ARBA00023237"/>
    </source>
</evidence>
<dbReference type="PANTHER" id="PTHR30026:SF20">
    <property type="entry name" value="OUTER MEMBRANE PROTEIN TOLC"/>
    <property type="match status" value="1"/>
</dbReference>
<evidence type="ECO:0000256" key="5">
    <source>
        <dbReference type="ARBA" id="ARBA00022692"/>
    </source>
</evidence>
<reference evidence="9 10" key="1">
    <citation type="journal article" date="2022" name="Int. J. Syst. Evol. Microbiol.">
        <title>Prevotella herbatica sp. nov., a plant polysaccharide-decomposing anaerobic bacterium isolated from a methanogenic reactor.</title>
        <authorList>
            <person name="Uek A."/>
            <person name="Tonouchi A."/>
            <person name="Kaku N."/>
            <person name="Ueki K."/>
        </authorList>
    </citation>
    <scope>NUCLEOTIDE SEQUENCE [LARGE SCALE GENOMIC DNA]</scope>
    <source>
        <strain evidence="9 10">WR041</strain>
    </source>
</reference>
<evidence type="ECO:0000256" key="2">
    <source>
        <dbReference type="ARBA" id="ARBA00007613"/>
    </source>
</evidence>
<dbReference type="InterPro" id="IPR051906">
    <property type="entry name" value="TolC-like"/>
</dbReference>
<evidence type="ECO:0000256" key="8">
    <source>
        <dbReference type="SAM" id="Coils"/>
    </source>
</evidence>
<evidence type="ECO:0000313" key="9">
    <source>
        <dbReference type="EMBL" id="BCS84715.1"/>
    </source>
</evidence>
<comment type="similarity">
    <text evidence="2">Belongs to the outer membrane factor (OMF) (TC 1.B.17) family.</text>
</comment>
<dbReference type="PANTHER" id="PTHR30026">
    <property type="entry name" value="OUTER MEMBRANE PROTEIN TOLC"/>
    <property type="match status" value="1"/>
</dbReference>
<dbReference type="Pfam" id="PF02321">
    <property type="entry name" value="OEP"/>
    <property type="match status" value="2"/>
</dbReference>
<dbReference type="Proteomes" id="UP001319045">
    <property type="component" value="Chromosome"/>
</dbReference>
<organism evidence="9 10">
    <name type="scientific">Prevotella herbatica</name>
    <dbReference type="NCBI Taxonomy" id="2801997"/>
    <lineage>
        <taxon>Bacteria</taxon>
        <taxon>Pseudomonadati</taxon>
        <taxon>Bacteroidota</taxon>
        <taxon>Bacteroidia</taxon>
        <taxon>Bacteroidales</taxon>
        <taxon>Prevotellaceae</taxon>
        <taxon>Prevotella</taxon>
    </lineage>
</organism>
<dbReference type="EMBL" id="AP024484">
    <property type="protein sequence ID" value="BCS84715.1"/>
    <property type="molecule type" value="Genomic_DNA"/>
</dbReference>
<keyword evidence="7" id="KW-0998">Cell outer membrane</keyword>
<proteinExistence type="inferred from homology"/>
<dbReference type="InterPro" id="IPR003423">
    <property type="entry name" value="OMP_efflux"/>
</dbReference>
<evidence type="ECO:0000256" key="3">
    <source>
        <dbReference type="ARBA" id="ARBA00022448"/>
    </source>
</evidence>